<dbReference type="GO" id="GO:0000166">
    <property type="term" value="F:nucleotide binding"/>
    <property type="evidence" value="ECO:0007669"/>
    <property type="project" value="InterPro"/>
</dbReference>
<dbReference type="AlphaFoldDB" id="A0A2B6DCX7"/>
<dbReference type="PANTHER" id="PTHR43818:SF11">
    <property type="entry name" value="BCDNA.GH03377"/>
    <property type="match status" value="1"/>
</dbReference>
<evidence type="ECO:0000313" key="5">
    <source>
        <dbReference type="Proteomes" id="UP000223364"/>
    </source>
</evidence>
<sequence>MKVGVIGGGFGLTVQAPIINTHPKMNVSAVSTMMRHQLPKDLSNEDNPPVHYTDWTKMLDLEELDLVFVSSIPIYHLEMVKHALNRGINVVCEKPFTMNSRESGELLRASKGNNLKVFIDFEWRYHPARQKVKELISQLGDILHFEYHISAPQYQTLQTNKMGWMGEKQKFGGMLGALGTHMIDCLRWIVQDEIITINSLIHTHVPEGPGELRDSDDAFFIHGKMKKSCTFSIQLISGVHHGFGSNLKIFGSLGTITLIDDKTLFFGKASENLEEIKIETYAQTIPTLSLEAKAYYPAFYPFLDKVYENITFNKTDRDLPTIVDGHENQIIIDSVLSN</sequence>
<accession>A0A2B6DCX7</accession>
<proteinExistence type="predicted"/>
<organism evidence="4 5">
    <name type="scientific">Bacillus wiedmannii</name>
    <dbReference type="NCBI Taxonomy" id="1890302"/>
    <lineage>
        <taxon>Bacteria</taxon>
        <taxon>Bacillati</taxon>
        <taxon>Bacillota</taxon>
        <taxon>Bacilli</taxon>
        <taxon>Bacillales</taxon>
        <taxon>Bacillaceae</taxon>
        <taxon>Bacillus</taxon>
        <taxon>Bacillus cereus group</taxon>
    </lineage>
</organism>
<dbReference type="EMBL" id="NUSP01000050">
    <property type="protein sequence ID" value="PHD55669.1"/>
    <property type="molecule type" value="Genomic_DNA"/>
</dbReference>
<evidence type="ECO:0000259" key="3">
    <source>
        <dbReference type="Pfam" id="PF22725"/>
    </source>
</evidence>
<comment type="caution">
    <text evidence="4">The sequence shown here is derived from an EMBL/GenBank/DDBJ whole genome shotgun (WGS) entry which is preliminary data.</text>
</comment>
<dbReference type="Gene3D" id="3.40.50.720">
    <property type="entry name" value="NAD(P)-binding Rossmann-like Domain"/>
    <property type="match status" value="1"/>
</dbReference>
<feature type="domain" description="Gfo/Idh/MocA-like oxidoreductase N-terminal" evidence="2">
    <location>
        <begin position="1"/>
        <end position="120"/>
    </location>
</feature>
<dbReference type="GO" id="GO:0016491">
    <property type="term" value="F:oxidoreductase activity"/>
    <property type="evidence" value="ECO:0007669"/>
    <property type="project" value="UniProtKB-KW"/>
</dbReference>
<dbReference type="Proteomes" id="UP000223364">
    <property type="component" value="Unassembled WGS sequence"/>
</dbReference>
<evidence type="ECO:0000259" key="2">
    <source>
        <dbReference type="Pfam" id="PF01408"/>
    </source>
</evidence>
<dbReference type="SUPFAM" id="SSF55347">
    <property type="entry name" value="Glyceraldehyde-3-phosphate dehydrogenase-like, C-terminal domain"/>
    <property type="match status" value="1"/>
</dbReference>
<dbReference type="PANTHER" id="PTHR43818">
    <property type="entry name" value="BCDNA.GH03377"/>
    <property type="match status" value="1"/>
</dbReference>
<dbReference type="InterPro" id="IPR055170">
    <property type="entry name" value="GFO_IDH_MocA-like_dom"/>
</dbReference>
<protein>
    <submittedName>
        <fullName evidence="4">Gfo/Idh/MocA family oxidoreductase</fullName>
    </submittedName>
</protein>
<dbReference type="InterPro" id="IPR036291">
    <property type="entry name" value="NAD(P)-bd_dom_sf"/>
</dbReference>
<dbReference type="SUPFAM" id="SSF51735">
    <property type="entry name" value="NAD(P)-binding Rossmann-fold domains"/>
    <property type="match status" value="1"/>
</dbReference>
<feature type="domain" description="GFO/IDH/MocA-like oxidoreductase" evidence="3">
    <location>
        <begin position="130"/>
        <end position="256"/>
    </location>
</feature>
<dbReference type="Pfam" id="PF01408">
    <property type="entry name" value="GFO_IDH_MocA"/>
    <property type="match status" value="1"/>
</dbReference>
<dbReference type="RefSeq" id="WP_088610478.1">
    <property type="nucleotide sequence ID" value="NZ_JBNLXW010000001.1"/>
</dbReference>
<dbReference type="InterPro" id="IPR050463">
    <property type="entry name" value="Gfo/Idh/MocA_oxidrdct_glycsds"/>
</dbReference>
<reference evidence="4 5" key="1">
    <citation type="submission" date="2017-09" db="EMBL/GenBank/DDBJ databases">
        <title>Large-scale bioinformatics analysis of Bacillus genomes uncovers conserved roles of natural products in bacterial physiology.</title>
        <authorList>
            <consortium name="Agbiome Team Llc"/>
            <person name="Bleich R.M."/>
            <person name="Grubbs K.J."/>
            <person name="Santa Maria K.C."/>
            <person name="Allen S.E."/>
            <person name="Farag S."/>
            <person name="Shank E.A."/>
            <person name="Bowers A."/>
        </authorList>
    </citation>
    <scope>NUCLEOTIDE SEQUENCE [LARGE SCALE GENOMIC DNA]</scope>
    <source>
        <strain evidence="4 5">AFS044295</strain>
    </source>
</reference>
<evidence type="ECO:0000256" key="1">
    <source>
        <dbReference type="ARBA" id="ARBA00023002"/>
    </source>
</evidence>
<name>A0A2B6DCX7_9BACI</name>
<dbReference type="InterPro" id="IPR000683">
    <property type="entry name" value="Gfo/Idh/MocA-like_OxRdtase_N"/>
</dbReference>
<evidence type="ECO:0000313" key="4">
    <source>
        <dbReference type="EMBL" id="PHD55669.1"/>
    </source>
</evidence>
<gene>
    <name evidence="4" type="ORF">COF57_29600</name>
</gene>
<dbReference type="Pfam" id="PF22725">
    <property type="entry name" value="GFO_IDH_MocA_C3"/>
    <property type="match status" value="1"/>
</dbReference>
<dbReference type="Gene3D" id="3.30.360.10">
    <property type="entry name" value="Dihydrodipicolinate Reductase, domain 2"/>
    <property type="match status" value="1"/>
</dbReference>
<keyword evidence="1" id="KW-0560">Oxidoreductase</keyword>